<evidence type="ECO:0000256" key="8">
    <source>
        <dbReference type="PIRSR" id="PIRSR000232-1"/>
    </source>
</evidence>
<feature type="binding site" evidence="8">
    <location>
        <position position="39"/>
    </location>
    <ligand>
        <name>FMN</name>
        <dbReference type="ChEBI" id="CHEBI:58210"/>
        <note>ligand shared between dimeric partners</note>
    </ligand>
</feature>
<reference evidence="10" key="1">
    <citation type="journal article" date="2014" name="Int. J. Syst. Evol. Microbiol.">
        <title>Complete genome sequence of Corynebacterium casei LMG S-19264T (=DSM 44701T), isolated from a smear-ripened cheese.</title>
        <authorList>
            <consortium name="US DOE Joint Genome Institute (JGI-PGF)"/>
            <person name="Walter F."/>
            <person name="Albersmeier A."/>
            <person name="Kalinowski J."/>
            <person name="Ruckert C."/>
        </authorList>
    </citation>
    <scope>NUCLEOTIDE SEQUENCE</scope>
    <source>
        <strain evidence="10">CGMCC 1.12987</strain>
    </source>
</reference>
<evidence type="ECO:0000256" key="7">
    <source>
        <dbReference type="PIRNR" id="PIRNR000232"/>
    </source>
</evidence>
<dbReference type="SUPFAM" id="SSF55469">
    <property type="entry name" value="FMN-dependent nitroreductase-like"/>
    <property type="match status" value="1"/>
</dbReference>
<dbReference type="PANTHER" id="PTHR43821">
    <property type="entry name" value="NAD(P)H NITROREDUCTASE YDJA-RELATED"/>
    <property type="match status" value="1"/>
</dbReference>
<dbReference type="Pfam" id="PF00881">
    <property type="entry name" value="Nitroreductase"/>
    <property type="match status" value="1"/>
</dbReference>
<dbReference type="PANTHER" id="PTHR43821:SF1">
    <property type="entry name" value="NAD(P)H NITROREDUCTASE YDJA-RELATED"/>
    <property type="match status" value="1"/>
</dbReference>
<keyword evidence="2 7" id="KW-0285">Flavoprotein</keyword>
<evidence type="ECO:0000256" key="6">
    <source>
        <dbReference type="ARBA" id="ARBA00023027"/>
    </source>
</evidence>
<protein>
    <recommendedName>
        <fullName evidence="7">Putative NAD(P)H nitroreductase</fullName>
        <ecNumber evidence="7">1.-.-.-</ecNumber>
    </recommendedName>
</protein>
<organism evidence="10 11">
    <name type="scientific">Paenibacillus abyssi</name>
    <dbReference type="NCBI Taxonomy" id="1340531"/>
    <lineage>
        <taxon>Bacteria</taxon>
        <taxon>Bacillati</taxon>
        <taxon>Bacillota</taxon>
        <taxon>Bacilli</taxon>
        <taxon>Bacillales</taxon>
        <taxon>Paenibacillaceae</taxon>
        <taxon>Paenibacillus</taxon>
    </lineage>
</organism>
<evidence type="ECO:0000256" key="5">
    <source>
        <dbReference type="ARBA" id="ARBA00023002"/>
    </source>
</evidence>
<name>A0A917CP24_9BACL</name>
<keyword evidence="3 7" id="KW-0288">FMN</keyword>
<keyword evidence="11" id="KW-1185">Reference proteome</keyword>
<evidence type="ECO:0000256" key="4">
    <source>
        <dbReference type="ARBA" id="ARBA00022857"/>
    </source>
</evidence>
<dbReference type="CDD" id="cd02135">
    <property type="entry name" value="YdjA-like"/>
    <property type="match status" value="1"/>
</dbReference>
<dbReference type="GO" id="GO:0016491">
    <property type="term" value="F:oxidoreductase activity"/>
    <property type="evidence" value="ECO:0007669"/>
    <property type="project" value="UniProtKB-UniRule"/>
</dbReference>
<evidence type="ECO:0000313" key="10">
    <source>
        <dbReference type="EMBL" id="GGF92714.1"/>
    </source>
</evidence>
<gene>
    <name evidence="10" type="ORF">GCM10010916_07600</name>
</gene>
<feature type="binding site" description="in other chain" evidence="8">
    <location>
        <begin position="10"/>
        <end position="12"/>
    </location>
    <ligand>
        <name>FMN</name>
        <dbReference type="ChEBI" id="CHEBI:58210"/>
        <note>ligand shared between dimeric partners</note>
    </ligand>
</feature>
<proteinExistence type="inferred from homology"/>
<sequence length="181" mass="20268">MELAQLLKERRSVQLFEDRPVSVKLITQLLDTSVWVPNHRMTQPWRFVLVHGDGVKRIAQTCRSIAGRTGALDGEKAYNKMIGVPALLTVAMRENPNLAIREEDYASTSCIIHNFSLLAWEKGIGTVWKTPGLMHQPEYREAFGIQPGEKLVGTLHIGYPAKIPAAQPRIPAEQLLTIMDS</sequence>
<dbReference type="RefSeq" id="WP_188529160.1">
    <property type="nucleotide sequence ID" value="NZ_BMGR01000002.1"/>
</dbReference>
<evidence type="ECO:0000256" key="3">
    <source>
        <dbReference type="ARBA" id="ARBA00022643"/>
    </source>
</evidence>
<dbReference type="InterPro" id="IPR029479">
    <property type="entry name" value="Nitroreductase"/>
</dbReference>
<dbReference type="EMBL" id="BMGR01000002">
    <property type="protein sequence ID" value="GGF92714.1"/>
    <property type="molecule type" value="Genomic_DNA"/>
</dbReference>
<feature type="domain" description="Nitroreductase" evidence="9">
    <location>
        <begin position="7"/>
        <end position="159"/>
    </location>
</feature>
<evidence type="ECO:0000256" key="2">
    <source>
        <dbReference type="ARBA" id="ARBA00022630"/>
    </source>
</evidence>
<keyword evidence="4 7" id="KW-0521">NADP</keyword>
<dbReference type="EC" id="1.-.-.-" evidence="7"/>
<dbReference type="PIRSF" id="PIRSF000232">
    <property type="entry name" value="YdjA"/>
    <property type="match status" value="1"/>
</dbReference>
<dbReference type="Proteomes" id="UP000644756">
    <property type="component" value="Unassembled WGS sequence"/>
</dbReference>
<dbReference type="InterPro" id="IPR052530">
    <property type="entry name" value="NAD(P)H_nitroreductase"/>
</dbReference>
<dbReference type="AlphaFoldDB" id="A0A917CP24"/>
<evidence type="ECO:0000313" key="11">
    <source>
        <dbReference type="Proteomes" id="UP000644756"/>
    </source>
</evidence>
<comment type="caution">
    <text evidence="10">The sequence shown here is derived from an EMBL/GenBank/DDBJ whole genome shotgun (WGS) entry which is preliminary data.</text>
</comment>
<feature type="binding site" description="in other chain" evidence="8">
    <location>
        <begin position="128"/>
        <end position="130"/>
    </location>
    <ligand>
        <name>FMN</name>
        <dbReference type="ChEBI" id="CHEBI:58210"/>
        <note>ligand shared between dimeric partners</note>
    </ligand>
</feature>
<keyword evidence="5 7" id="KW-0560">Oxidoreductase</keyword>
<accession>A0A917CP24</accession>
<dbReference type="InterPro" id="IPR000415">
    <property type="entry name" value="Nitroreductase-like"/>
</dbReference>
<comment type="cofactor">
    <cofactor evidence="8">
        <name>FMN</name>
        <dbReference type="ChEBI" id="CHEBI:58210"/>
    </cofactor>
    <text evidence="8">Binds 1 FMN per subunit.</text>
</comment>
<dbReference type="Gene3D" id="3.40.109.10">
    <property type="entry name" value="NADH Oxidase"/>
    <property type="match status" value="1"/>
</dbReference>
<keyword evidence="6 7" id="KW-0520">NAD</keyword>
<evidence type="ECO:0000259" key="9">
    <source>
        <dbReference type="Pfam" id="PF00881"/>
    </source>
</evidence>
<comment type="similarity">
    <text evidence="1 7">Belongs to the nitroreductase family.</text>
</comment>
<reference evidence="10" key="2">
    <citation type="submission" date="2020-09" db="EMBL/GenBank/DDBJ databases">
        <authorList>
            <person name="Sun Q."/>
            <person name="Zhou Y."/>
        </authorList>
    </citation>
    <scope>NUCLEOTIDE SEQUENCE</scope>
    <source>
        <strain evidence="10">CGMCC 1.12987</strain>
    </source>
</reference>
<evidence type="ECO:0000256" key="1">
    <source>
        <dbReference type="ARBA" id="ARBA00007118"/>
    </source>
</evidence>
<dbReference type="InterPro" id="IPR026021">
    <property type="entry name" value="YdjA-like"/>
</dbReference>